<accession>A0ABY4TPW3</accession>
<sequence>MTQRLTFTAPAILAPQPVARAGETIDAGPLESLPAAWQCDLADDSLTWAPGVFALFGVPREHRLDRREIVAMYAPESRTMLDYLRSHAIATCGSFTFEARIVRADGAERWMRLTADTAHAGGRATHLYGLKQDITADVAAGVIRP</sequence>
<dbReference type="EMBL" id="CP098401">
    <property type="protein sequence ID" value="URW74417.1"/>
    <property type="molecule type" value="Genomic_DNA"/>
</dbReference>
<organism evidence="2 3">
    <name type="scientific">Sphingomonas donggukensis</name>
    <dbReference type="NCBI Taxonomy" id="2949093"/>
    <lineage>
        <taxon>Bacteria</taxon>
        <taxon>Pseudomonadati</taxon>
        <taxon>Pseudomonadota</taxon>
        <taxon>Alphaproteobacteria</taxon>
        <taxon>Sphingomonadales</taxon>
        <taxon>Sphingomonadaceae</taxon>
        <taxon>Sphingomonas</taxon>
    </lineage>
</organism>
<dbReference type="InterPro" id="IPR035965">
    <property type="entry name" value="PAS-like_dom_sf"/>
</dbReference>
<dbReference type="SUPFAM" id="SSF55785">
    <property type="entry name" value="PYP-like sensor domain (PAS domain)"/>
    <property type="match status" value="1"/>
</dbReference>
<feature type="domain" description="PAS fold-3" evidence="1">
    <location>
        <begin position="46"/>
        <end position="118"/>
    </location>
</feature>
<evidence type="ECO:0000259" key="1">
    <source>
        <dbReference type="Pfam" id="PF08447"/>
    </source>
</evidence>
<reference evidence="2" key="1">
    <citation type="submission" date="2022-05" db="EMBL/GenBank/DDBJ databases">
        <title>Sphingomonas sp. strain RMG20 Genome sequencing and assembly.</title>
        <authorList>
            <person name="Kim I."/>
        </authorList>
    </citation>
    <scope>NUCLEOTIDE SEQUENCE</scope>
    <source>
        <strain evidence="2">RMG20</strain>
    </source>
</reference>
<evidence type="ECO:0000313" key="3">
    <source>
        <dbReference type="Proteomes" id="UP001055580"/>
    </source>
</evidence>
<dbReference type="RefSeq" id="WP_250748364.1">
    <property type="nucleotide sequence ID" value="NZ_CP098401.1"/>
</dbReference>
<keyword evidence="3" id="KW-1185">Reference proteome</keyword>
<evidence type="ECO:0000313" key="2">
    <source>
        <dbReference type="EMBL" id="URW74417.1"/>
    </source>
</evidence>
<dbReference type="Proteomes" id="UP001055580">
    <property type="component" value="Chromosome"/>
</dbReference>
<dbReference type="InterPro" id="IPR013655">
    <property type="entry name" value="PAS_fold_3"/>
</dbReference>
<protein>
    <submittedName>
        <fullName evidence="2">PAS domain-containing protein</fullName>
    </submittedName>
</protein>
<name>A0ABY4TPW3_9SPHN</name>
<dbReference type="Pfam" id="PF08447">
    <property type="entry name" value="PAS_3"/>
    <property type="match status" value="1"/>
</dbReference>
<proteinExistence type="predicted"/>
<gene>
    <name evidence="2" type="ORF">M9980_07410</name>
</gene>
<dbReference type="Gene3D" id="3.30.450.20">
    <property type="entry name" value="PAS domain"/>
    <property type="match status" value="1"/>
</dbReference>